<feature type="signal peptide" evidence="3">
    <location>
        <begin position="1"/>
        <end position="18"/>
    </location>
</feature>
<dbReference type="PhylomeDB" id="A7S971"/>
<keyword evidence="3" id="KW-0732">Signal</keyword>
<dbReference type="SMART" id="SM00209">
    <property type="entry name" value="TSP1"/>
    <property type="match status" value="2"/>
</dbReference>
<dbReference type="Pfam" id="PF00090">
    <property type="entry name" value="TSP_1"/>
    <property type="match status" value="2"/>
</dbReference>
<dbReference type="InParanoid" id="A7S971"/>
<protein>
    <submittedName>
        <fullName evidence="4">Uncharacterized protein</fullName>
    </submittedName>
</protein>
<dbReference type="KEGG" id="nve:5511370"/>
<evidence type="ECO:0000256" key="3">
    <source>
        <dbReference type="SAM" id="SignalP"/>
    </source>
</evidence>
<keyword evidence="2" id="KW-1015">Disulfide bond</keyword>
<dbReference type="InterPro" id="IPR036383">
    <property type="entry name" value="TSP1_rpt_sf"/>
</dbReference>
<dbReference type="HOGENOM" id="CLU_702677_0_0_1"/>
<organism evidence="4 5">
    <name type="scientific">Nematostella vectensis</name>
    <name type="common">Starlet sea anemone</name>
    <dbReference type="NCBI Taxonomy" id="45351"/>
    <lineage>
        <taxon>Eukaryota</taxon>
        <taxon>Metazoa</taxon>
        <taxon>Cnidaria</taxon>
        <taxon>Anthozoa</taxon>
        <taxon>Hexacorallia</taxon>
        <taxon>Actiniaria</taxon>
        <taxon>Edwardsiidae</taxon>
        <taxon>Nematostella</taxon>
    </lineage>
</organism>
<dbReference type="Proteomes" id="UP000001593">
    <property type="component" value="Unassembled WGS sequence"/>
</dbReference>
<name>A7S971_NEMVE</name>
<dbReference type="OMA" id="PRIETHI"/>
<dbReference type="InterPro" id="IPR052065">
    <property type="entry name" value="Compl_asym_regulator"/>
</dbReference>
<sequence>MKIGVLLFLAVLAAVTKGSIVPLGCFSDTANNRGLKDYLGNVVRFNGENAKQVVTSCLDMARSRNMLYFGIQNQEECWASAEPKRTFNKHGCASNCVTDRKYNLGIGDHWSNYVYMVEQEWSTCSKTCGSGKQSRFEPVSGADLCTKGTIAAERKTKKCNLTPCRVNGGWSAYSSWSSCTKSCGGGTQTRTRTCTNPKPSNGGRDCWGDSKKTRKCGIAPCPEYEKLNGDHPVCFEAKERVYASVRVPHEGYIHSIKLVYRSGKVTCAHGHGQIWLIKERRHWTKWGCNNLPVLLLGFYMGTFITDSDDRKVLPETGKDDGQAEFKLLDNKWYKLRGYNENSNEIVLKREHRFHVRANDELRVWYGEALYKLFTFDNEGSVCVDVYIKYEKSL</sequence>
<evidence type="ECO:0000256" key="2">
    <source>
        <dbReference type="ARBA" id="ARBA00023157"/>
    </source>
</evidence>
<dbReference type="OrthoDB" id="5984767at2759"/>
<dbReference type="FunFam" id="2.20.100.10:FF:000001">
    <property type="entry name" value="semaphorin-5A isoform X1"/>
    <property type="match status" value="1"/>
</dbReference>
<dbReference type="PROSITE" id="PS50092">
    <property type="entry name" value="TSP1"/>
    <property type="match status" value="2"/>
</dbReference>
<feature type="chain" id="PRO_5002714882" evidence="3">
    <location>
        <begin position="19"/>
        <end position="393"/>
    </location>
</feature>
<reference evidence="4 5" key="1">
    <citation type="journal article" date="2007" name="Science">
        <title>Sea anemone genome reveals ancestral eumetazoan gene repertoire and genomic organization.</title>
        <authorList>
            <person name="Putnam N.H."/>
            <person name="Srivastava M."/>
            <person name="Hellsten U."/>
            <person name="Dirks B."/>
            <person name="Chapman J."/>
            <person name="Salamov A."/>
            <person name="Terry A."/>
            <person name="Shapiro H."/>
            <person name="Lindquist E."/>
            <person name="Kapitonov V.V."/>
            <person name="Jurka J."/>
            <person name="Genikhovich G."/>
            <person name="Grigoriev I.V."/>
            <person name="Lucas S.M."/>
            <person name="Steele R.E."/>
            <person name="Finnerty J.R."/>
            <person name="Technau U."/>
            <person name="Martindale M.Q."/>
            <person name="Rokhsar D.S."/>
        </authorList>
    </citation>
    <scope>NUCLEOTIDE SEQUENCE [LARGE SCALE GENOMIC DNA]</scope>
    <source>
        <strain evidence="5">CH2 X CH6</strain>
    </source>
</reference>
<dbReference type="PANTHER" id="PTHR22906:SF49">
    <property type="entry name" value="COADHESIN-LIKE"/>
    <property type="match status" value="1"/>
</dbReference>
<dbReference type="EMBL" id="DS469602">
    <property type="protein sequence ID" value="EDO39731.1"/>
    <property type="molecule type" value="Genomic_DNA"/>
</dbReference>
<evidence type="ECO:0000313" key="4">
    <source>
        <dbReference type="EMBL" id="EDO39731.1"/>
    </source>
</evidence>
<evidence type="ECO:0000313" key="5">
    <source>
        <dbReference type="Proteomes" id="UP000001593"/>
    </source>
</evidence>
<dbReference type="AlphaFoldDB" id="A7S971"/>
<keyword evidence="5" id="KW-1185">Reference proteome</keyword>
<dbReference type="PRINTS" id="PR01705">
    <property type="entry name" value="TSP1REPEAT"/>
</dbReference>
<dbReference type="Gene3D" id="2.20.100.10">
    <property type="entry name" value="Thrombospondin type-1 (TSP1) repeat"/>
    <property type="match status" value="2"/>
</dbReference>
<gene>
    <name evidence="4" type="ORF">NEMVEDRAFT_v1g208719</name>
</gene>
<accession>A7S971</accession>
<dbReference type="SUPFAM" id="SSF82895">
    <property type="entry name" value="TSP-1 type 1 repeat"/>
    <property type="match status" value="2"/>
</dbReference>
<evidence type="ECO:0000256" key="1">
    <source>
        <dbReference type="ARBA" id="ARBA00022737"/>
    </source>
</evidence>
<keyword evidence="1" id="KW-0677">Repeat</keyword>
<dbReference type="PANTHER" id="PTHR22906">
    <property type="entry name" value="PROPERDIN"/>
    <property type="match status" value="1"/>
</dbReference>
<dbReference type="InterPro" id="IPR000884">
    <property type="entry name" value="TSP1_rpt"/>
</dbReference>
<proteinExistence type="predicted"/>